<sequence length="158" mass="17510">MLNIIRAKAEFDGCADTLRTKENDIKEAFFSPVPKAYALVVVEADQVIGIATYYSIYSTFIAKPGIWLDDLFIYPQYRSKGIGEALLSALCIIAEEAGCGRIDWIVAHDNQQGKRFYENVGACISESVRHARLDETAIKHLADKSLSKVTHAATRAPE</sequence>
<gene>
    <name evidence="4" type="ORF">SAMN05660691_01187</name>
</gene>
<dbReference type="SUPFAM" id="SSF55729">
    <property type="entry name" value="Acyl-CoA N-acyltransferases (Nat)"/>
    <property type="match status" value="1"/>
</dbReference>
<dbReference type="PANTHER" id="PTHR10545:SF29">
    <property type="entry name" value="GH14572P-RELATED"/>
    <property type="match status" value="1"/>
</dbReference>
<dbReference type="OrthoDB" id="9799601at2"/>
<reference evidence="5" key="1">
    <citation type="submission" date="2016-10" db="EMBL/GenBank/DDBJ databases">
        <authorList>
            <person name="Varghese N."/>
            <person name="Submissions S."/>
        </authorList>
    </citation>
    <scope>NUCLEOTIDE SEQUENCE [LARGE SCALE GENOMIC DNA]</scope>
    <source>
        <strain evidence="5">DSM 17616</strain>
    </source>
</reference>
<accession>A0A1H6KNB8</accession>
<keyword evidence="2" id="KW-0012">Acyltransferase</keyword>
<dbReference type="Gene3D" id="3.40.630.30">
    <property type="match status" value="1"/>
</dbReference>
<evidence type="ECO:0000256" key="2">
    <source>
        <dbReference type="ARBA" id="ARBA00023315"/>
    </source>
</evidence>
<dbReference type="PROSITE" id="PS51186">
    <property type="entry name" value="GNAT"/>
    <property type="match status" value="1"/>
</dbReference>
<dbReference type="GO" id="GO:0008080">
    <property type="term" value="F:N-acetyltransferase activity"/>
    <property type="evidence" value="ECO:0007669"/>
    <property type="project" value="UniProtKB-ARBA"/>
</dbReference>
<dbReference type="PANTHER" id="PTHR10545">
    <property type="entry name" value="DIAMINE N-ACETYLTRANSFERASE"/>
    <property type="match status" value="1"/>
</dbReference>
<dbReference type="InterPro" id="IPR016181">
    <property type="entry name" value="Acyl_CoA_acyltransferase"/>
</dbReference>
<dbReference type="AlphaFoldDB" id="A0A1H6KNB8"/>
<keyword evidence="5" id="KW-1185">Reference proteome</keyword>
<dbReference type="Pfam" id="PF00583">
    <property type="entry name" value="Acetyltransf_1"/>
    <property type="match status" value="1"/>
</dbReference>
<keyword evidence="1 4" id="KW-0808">Transferase</keyword>
<name>A0A1H6KNB8_9GAMM</name>
<dbReference type="STRING" id="173990.SAMN05660691_01187"/>
<evidence type="ECO:0000313" key="5">
    <source>
        <dbReference type="Proteomes" id="UP000199371"/>
    </source>
</evidence>
<proteinExistence type="predicted"/>
<dbReference type="InterPro" id="IPR051016">
    <property type="entry name" value="Diverse_Substrate_AcTransf"/>
</dbReference>
<evidence type="ECO:0000313" key="4">
    <source>
        <dbReference type="EMBL" id="SEH74345.1"/>
    </source>
</evidence>
<feature type="domain" description="N-acetyltransferase" evidence="3">
    <location>
        <begin position="1"/>
        <end position="143"/>
    </location>
</feature>
<dbReference type="Proteomes" id="UP000199371">
    <property type="component" value="Unassembled WGS sequence"/>
</dbReference>
<evidence type="ECO:0000259" key="3">
    <source>
        <dbReference type="PROSITE" id="PS51186"/>
    </source>
</evidence>
<dbReference type="CDD" id="cd04301">
    <property type="entry name" value="NAT_SF"/>
    <property type="match status" value="1"/>
</dbReference>
<dbReference type="RefSeq" id="WP_092791268.1">
    <property type="nucleotide sequence ID" value="NZ_FNXF01000003.1"/>
</dbReference>
<dbReference type="EMBL" id="FNXF01000003">
    <property type="protein sequence ID" value="SEH74345.1"/>
    <property type="molecule type" value="Genomic_DNA"/>
</dbReference>
<evidence type="ECO:0000256" key="1">
    <source>
        <dbReference type="ARBA" id="ARBA00022679"/>
    </source>
</evidence>
<protein>
    <submittedName>
        <fullName evidence="4">Acetyltransferase (GNAT) family protein</fullName>
    </submittedName>
</protein>
<organism evidence="4 5">
    <name type="scientific">Rheinheimera pacifica</name>
    <dbReference type="NCBI Taxonomy" id="173990"/>
    <lineage>
        <taxon>Bacteria</taxon>
        <taxon>Pseudomonadati</taxon>
        <taxon>Pseudomonadota</taxon>
        <taxon>Gammaproteobacteria</taxon>
        <taxon>Chromatiales</taxon>
        <taxon>Chromatiaceae</taxon>
        <taxon>Rheinheimera</taxon>
    </lineage>
</organism>
<dbReference type="InterPro" id="IPR000182">
    <property type="entry name" value="GNAT_dom"/>
</dbReference>